<proteinExistence type="predicted"/>
<accession>A0AA39FX35</accession>
<dbReference type="PROSITE" id="PS50088">
    <property type="entry name" value="ANK_REPEAT"/>
    <property type="match status" value="2"/>
</dbReference>
<evidence type="ECO:0000256" key="3">
    <source>
        <dbReference type="PROSITE-ProRule" id="PRU00023"/>
    </source>
</evidence>
<feature type="region of interest" description="Disordered" evidence="4">
    <location>
        <begin position="632"/>
        <end position="656"/>
    </location>
</feature>
<dbReference type="SMART" id="SM00248">
    <property type="entry name" value="ANK"/>
    <property type="match status" value="3"/>
</dbReference>
<organism evidence="5 6">
    <name type="scientific">Microctonus aethiopoides</name>
    <dbReference type="NCBI Taxonomy" id="144406"/>
    <lineage>
        <taxon>Eukaryota</taxon>
        <taxon>Metazoa</taxon>
        <taxon>Ecdysozoa</taxon>
        <taxon>Arthropoda</taxon>
        <taxon>Hexapoda</taxon>
        <taxon>Insecta</taxon>
        <taxon>Pterygota</taxon>
        <taxon>Neoptera</taxon>
        <taxon>Endopterygota</taxon>
        <taxon>Hymenoptera</taxon>
        <taxon>Apocrita</taxon>
        <taxon>Ichneumonoidea</taxon>
        <taxon>Braconidae</taxon>
        <taxon>Euphorinae</taxon>
        <taxon>Microctonus</taxon>
    </lineage>
</organism>
<evidence type="ECO:0000256" key="1">
    <source>
        <dbReference type="ARBA" id="ARBA00022737"/>
    </source>
</evidence>
<dbReference type="Pfam" id="PF12796">
    <property type="entry name" value="Ank_2"/>
    <property type="match status" value="1"/>
</dbReference>
<keyword evidence="1" id="KW-0677">Repeat</keyword>
<keyword evidence="2 3" id="KW-0040">ANK repeat</keyword>
<gene>
    <name evidence="5" type="ORF">PV328_001508</name>
</gene>
<evidence type="ECO:0000256" key="2">
    <source>
        <dbReference type="ARBA" id="ARBA00023043"/>
    </source>
</evidence>
<feature type="repeat" description="ANK" evidence="3">
    <location>
        <begin position="428"/>
        <end position="460"/>
    </location>
</feature>
<evidence type="ECO:0000256" key="4">
    <source>
        <dbReference type="SAM" id="MobiDB-lite"/>
    </source>
</evidence>
<name>A0AA39FX35_9HYME</name>
<feature type="repeat" description="ANK" evidence="3">
    <location>
        <begin position="463"/>
        <end position="495"/>
    </location>
</feature>
<dbReference type="SUPFAM" id="SSF48403">
    <property type="entry name" value="Ankyrin repeat"/>
    <property type="match status" value="1"/>
</dbReference>
<dbReference type="Gene3D" id="1.25.40.20">
    <property type="entry name" value="Ankyrin repeat-containing domain"/>
    <property type="match status" value="1"/>
</dbReference>
<dbReference type="InterPro" id="IPR002110">
    <property type="entry name" value="Ankyrin_rpt"/>
</dbReference>
<evidence type="ECO:0008006" key="7">
    <source>
        <dbReference type="Google" id="ProtNLM"/>
    </source>
</evidence>
<reference evidence="5" key="1">
    <citation type="journal article" date="2023" name="bioRxiv">
        <title>Scaffold-level genome assemblies of two parasitoid biocontrol wasps reveal the parthenogenesis mechanism and an associated novel virus.</title>
        <authorList>
            <person name="Inwood S."/>
            <person name="Skelly J."/>
            <person name="Guhlin J."/>
            <person name="Harrop T."/>
            <person name="Goldson S."/>
            <person name="Dearden P."/>
        </authorList>
    </citation>
    <scope>NUCLEOTIDE SEQUENCE</scope>
    <source>
        <strain evidence="5">Irish</strain>
        <tissue evidence="5">Whole body</tissue>
    </source>
</reference>
<dbReference type="PANTHER" id="PTHR24173:SF40">
    <property type="entry name" value="AGAP006757-PA"/>
    <property type="match status" value="1"/>
</dbReference>
<comment type="caution">
    <text evidence="5">The sequence shown here is derived from an EMBL/GenBank/DDBJ whole genome shotgun (WGS) entry which is preliminary data.</text>
</comment>
<dbReference type="Proteomes" id="UP001168990">
    <property type="component" value="Unassembled WGS sequence"/>
</dbReference>
<dbReference type="EMBL" id="JAQQBS010000001">
    <property type="protein sequence ID" value="KAK0177457.1"/>
    <property type="molecule type" value="Genomic_DNA"/>
</dbReference>
<dbReference type="PROSITE" id="PS50297">
    <property type="entry name" value="ANK_REP_REGION"/>
    <property type="match status" value="2"/>
</dbReference>
<keyword evidence="6" id="KW-1185">Reference proteome</keyword>
<dbReference type="AlphaFoldDB" id="A0AA39FX35"/>
<evidence type="ECO:0000313" key="5">
    <source>
        <dbReference type="EMBL" id="KAK0177457.1"/>
    </source>
</evidence>
<sequence>MVLNRKISDINIVQPGPKSNFHQRMMQINTSTGKRWSISGVSTHRESVIGIPTSGIRLPTASEPTTHQKIHRIIEEHDTWKSKSIDRNSKSFTSNNCLLPNCNIVTSRRELSCGKDRSGSFPIRGNLIKDQFSGLSFRHHNKSSSCDCQFVNGRGEDASSHCGSNKKTLSSNNNWERRRDIERLNLKTRPVRISKSSSVPANLKEEVRFNPPGKVPIDGILKKNPLFIDKFTNNELDNNNRMTSLKKKNKFSNRRVHGIVTNLKKSPSCQTLNTISDRNYSSNSEKNISSVKKSVSFSSDTSFIEKQTPFNKKTPAIHEARVYSKGVLRDVYDVVTVKKKVSNLSLSSSKETVMSQAFLKAARDADDLALTDLVAKMRRSSLNNYLDVNASDSSGRSAISYIAGNGADRMLEIVLSLPGINPNLPDNEGNTPLHFAAQAGQAESLNILLQRNADIELDARNVHGFTPLMKAALQGRTKCAKILLFAGANPTLRDYGKGLKAEQWARYCGRHVCADNIERFSRHKFMEKNSCRWGSEPELAAKVLQGKIMPASTSPPQIQSSGLRSKIKRVFKSSSSDKSFSLVSQLTNAALCASTPVLPKSSDITPVKSLIRPLIVPQLRVTLVTPANLLDKSDSNHFGNHDSTVIKPSRVKKKNK</sequence>
<dbReference type="PRINTS" id="PR01415">
    <property type="entry name" value="ANKYRIN"/>
</dbReference>
<protein>
    <recommendedName>
        <fullName evidence="7">Ankyrin repeat domain-containing protein 33B</fullName>
    </recommendedName>
</protein>
<evidence type="ECO:0000313" key="6">
    <source>
        <dbReference type="Proteomes" id="UP001168990"/>
    </source>
</evidence>
<dbReference type="PANTHER" id="PTHR24173">
    <property type="entry name" value="ANKYRIN REPEAT CONTAINING"/>
    <property type="match status" value="1"/>
</dbReference>
<dbReference type="InterPro" id="IPR036770">
    <property type="entry name" value="Ankyrin_rpt-contain_sf"/>
</dbReference>
<reference evidence="5" key="2">
    <citation type="submission" date="2023-03" db="EMBL/GenBank/DDBJ databases">
        <authorList>
            <person name="Inwood S.N."/>
            <person name="Skelly J.G."/>
            <person name="Guhlin J."/>
            <person name="Harrop T.W.R."/>
            <person name="Goldson S.G."/>
            <person name="Dearden P.K."/>
        </authorList>
    </citation>
    <scope>NUCLEOTIDE SEQUENCE</scope>
    <source>
        <strain evidence="5">Irish</strain>
        <tissue evidence="5">Whole body</tissue>
    </source>
</reference>